<feature type="transmembrane region" description="Helical" evidence="6">
    <location>
        <begin position="35"/>
        <end position="56"/>
    </location>
</feature>
<evidence type="ECO:0000259" key="8">
    <source>
        <dbReference type="Pfam" id="PF18955"/>
    </source>
</evidence>
<sequence length="175" mass="19525">MLSLFTGYLLIFLARVTDVTLATLRVLFVVRGKRFYAAGLGFIEVIIWVASLKFVMEHLTDPISVIFYALGFATGNIVGSYIEEKVALGQVSVQIITLHKPLELVQHLRDAGYGVTVTQGYGKEGIHPILHLSLPRRRLAELQEFLGHWDAQAFVVVQEIKNMCGGFYGCRKNGK</sequence>
<accession>A0A1W1VA64</accession>
<evidence type="ECO:0000313" key="10">
    <source>
        <dbReference type="Proteomes" id="UP000192569"/>
    </source>
</evidence>
<evidence type="ECO:0000259" key="7">
    <source>
        <dbReference type="Pfam" id="PF10035"/>
    </source>
</evidence>
<evidence type="ECO:0000256" key="1">
    <source>
        <dbReference type="ARBA" id="ARBA00004651"/>
    </source>
</evidence>
<dbReference type="HAMAP" id="MF_01515">
    <property type="entry name" value="UPF0316"/>
    <property type="match status" value="1"/>
</dbReference>
<dbReference type="GO" id="GO:0005886">
    <property type="term" value="C:plasma membrane"/>
    <property type="evidence" value="ECO:0007669"/>
    <property type="project" value="UniProtKB-SubCell"/>
</dbReference>
<dbReference type="Pfam" id="PF10035">
    <property type="entry name" value="DUF2179"/>
    <property type="match status" value="1"/>
</dbReference>
<evidence type="ECO:0000256" key="5">
    <source>
        <dbReference type="ARBA" id="ARBA00023136"/>
    </source>
</evidence>
<dbReference type="Proteomes" id="UP000192569">
    <property type="component" value="Chromosome I"/>
</dbReference>
<evidence type="ECO:0000313" key="9">
    <source>
        <dbReference type="EMBL" id="SMB90248.1"/>
    </source>
</evidence>
<keyword evidence="5 6" id="KW-0472">Membrane</keyword>
<dbReference type="CDD" id="cd16381">
    <property type="entry name" value="YitT_C_like_1"/>
    <property type="match status" value="1"/>
</dbReference>
<feature type="domain" description="DUF2179" evidence="7">
    <location>
        <begin position="113"/>
        <end position="164"/>
    </location>
</feature>
<evidence type="ECO:0000256" key="6">
    <source>
        <dbReference type="HAMAP-Rule" id="MF_01515"/>
    </source>
</evidence>
<dbReference type="EMBL" id="LT838272">
    <property type="protein sequence ID" value="SMB90248.1"/>
    <property type="molecule type" value="Genomic_DNA"/>
</dbReference>
<keyword evidence="10" id="KW-1185">Reference proteome</keyword>
<protein>
    <recommendedName>
        <fullName evidence="6">UPF0316 protein SAMN00808754_0268</fullName>
    </recommendedName>
</protein>
<dbReference type="STRING" id="698762.SAMN00808754_0268"/>
<dbReference type="RefSeq" id="WP_084663299.1">
    <property type="nucleotide sequence ID" value="NZ_LT838272.1"/>
</dbReference>
<keyword evidence="3 6" id="KW-0812">Transmembrane</keyword>
<dbReference type="InterPro" id="IPR044035">
    <property type="entry name" value="DUF5698"/>
</dbReference>
<name>A0A1W1VA64_9FIRM</name>
<proteinExistence type="inferred from homology"/>
<comment type="similarity">
    <text evidence="6">Belongs to the UPF0316 family.</text>
</comment>
<dbReference type="Pfam" id="PF18955">
    <property type="entry name" value="DUF5698"/>
    <property type="match status" value="1"/>
</dbReference>
<evidence type="ECO:0000256" key="4">
    <source>
        <dbReference type="ARBA" id="ARBA00022989"/>
    </source>
</evidence>
<dbReference type="PANTHER" id="PTHR40060:SF1">
    <property type="entry name" value="UPF0316 PROTEIN YEBE"/>
    <property type="match status" value="1"/>
</dbReference>
<dbReference type="InterPro" id="IPR019264">
    <property type="entry name" value="DUF2179"/>
</dbReference>
<keyword evidence="2 6" id="KW-1003">Cell membrane</keyword>
<evidence type="ECO:0000256" key="3">
    <source>
        <dbReference type="ARBA" id="ARBA00022692"/>
    </source>
</evidence>
<comment type="subcellular location">
    <subcellularLocation>
        <location evidence="1 6">Cell membrane</location>
        <topology evidence="1 6">Multi-pass membrane protein</topology>
    </subcellularLocation>
</comment>
<organism evidence="9 10">
    <name type="scientific">Thermanaeromonas toyohensis ToBE</name>
    <dbReference type="NCBI Taxonomy" id="698762"/>
    <lineage>
        <taxon>Bacteria</taxon>
        <taxon>Bacillati</taxon>
        <taxon>Bacillota</taxon>
        <taxon>Clostridia</taxon>
        <taxon>Neomoorellales</taxon>
        <taxon>Neomoorellaceae</taxon>
        <taxon>Thermanaeromonas</taxon>
    </lineage>
</organism>
<feature type="transmembrane region" description="Helical" evidence="6">
    <location>
        <begin position="62"/>
        <end position="82"/>
    </location>
</feature>
<evidence type="ECO:0000256" key="2">
    <source>
        <dbReference type="ARBA" id="ARBA00022475"/>
    </source>
</evidence>
<dbReference type="AlphaFoldDB" id="A0A1W1VA64"/>
<dbReference type="OrthoDB" id="48231at2"/>
<keyword evidence="4 6" id="KW-1133">Transmembrane helix</keyword>
<feature type="domain" description="DUF5698" evidence="8">
    <location>
        <begin position="23"/>
        <end position="79"/>
    </location>
</feature>
<feature type="transmembrane region" description="Helical" evidence="6">
    <location>
        <begin position="6"/>
        <end position="28"/>
    </location>
</feature>
<gene>
    <name evidence="9" type="ORF">SAMN00808754_0268</name>
</gene>
<dbReference type="PANTHER" id="PTHR40060">
    <property type="entry name" value="UPF0316 PROTEIN YEBE"/>
    <property type="match status" value="1"/>
</dbReference>
<dbReference type="InterPro" id="IPR022930">
    <property type="entry name" value="UPF0316"/>
</dbReference>
<reference evidence="9 10" key="1">
    <citation type="submission" date="2017-04" db="EMBL/GenBank/DDBJ databases">
        <authorList>
            <person name="Afonso C.L."/>
            <person name="Miller P.J."/>
            <person name="Scott M.A."/>
            <person name="Spackman E."/>
            <person name="Goraichik I."/>
            <person name="Dimitrov K.M."/>
            <person name="Suarez D.L."/>
            <person name="Swayne D.E."/>
        </authorList>
    </citation>
    <scope>NUCLEOTIDE SEQUENCE [LARGE SCALE GENOMIC DNA]</scope>
    <source>
        <strain evidence="9 10">ToBE</strain>
    </source>
</reference>